<comment type="caution">
    <text evidence="1">The sequence shown here is derived from an EMBL/GenBank/DDBJ whole genome shotgun (WGS) entry which is preliminary data.</text>
</comment>
<dbReference type="AlphaFoldDB" id="A0A9P5TXG8"/>
<keyword evidence="2" id="KW-1185">Reference proteome</keyword>
<evidence type="ECO:0000313" key="2">
    <source>
        <dbReference type="Proteomes" id="UP000772434"/>
    </source>
</evidence>
<dbReference type="EMBL" id="JADNRY010000428">
    <property type="protein sequence ID" value="KAF9056823.1"/>
    <property type="molecule type" value="Genomic_DNA"/>
</dbReference>
<evidence type="ECO:0000313" key="1">
    <source>
        <dbReference type="EMBL" id="KAF9056823.1"/>
    </source>
</evidence>
<reference evidence="1" key="1">
    <citation type="submission" date="2020-11" db="EMBL/GenBank/DDBJ databases">
        <authorList>
            <consortium name="DOE Joint Genome Institute"/>
            <person name="Ahrendt S."/>
            <person name="Riley R."/>
            <person name="Andreopoulos W."/>
            <person name="Labutti K."/>
            <person name="Pangilinan J."/>
            <person name="Ruiz-Duenas F.J."/>
            <person name="Barrasa J.M."/>
            <person name="Sanchez-Garcia M."/>
            <person name="Camarero S."/>
            <person name="Miyauchi S."/>
            <person name="Serrano A."/>
            <person name="Linde D."/>
            <person name="Babiker R."/>
            <person name="Drula E."/>
            <person name="Ayuso-Fernandez I."/>
            <person name="Pacheco R."/>
            <person name="Padilla G."/>
            <person name="Ferreira P."/>
            <person name="Barriuso J."/>
            <person name="Kellner H."/>
            <person name="Castanera R."/>
            <person name="Alfaro M."/>
            <person name="Ramirez L."/>
            <person name="Pisabarro A.G."/>
            <person name="Kuo A."/>
            <person name="Tritt A."/>
            <person name="Lipzen A."/>
            <person name="He G."/>
            <person name="Yan M."/>
            <person name="Ng V."/>
            <person name="Cullen D."/>
            <person name="Martin F."/>
            <person name="Rosso M.-N."/>
            <person name="Henrissat B."/>
            <person name="Hibbett D."/>
            <person name="Martinez A.T."/>
            <person name="Grigoriev I.V."/>
        </authorList>
    </citation>
    <scope>NUCLEOTIDE SEQUENCE</scope>
    <source>
        <strain evidence="1">AH 40177</strain>
    </source>
</reference>
<sequence>MSNKKTLTNDQLGMIWTHLGHRSNDVLEDKVRVSVGVCRSQLGPLRRNIPMPDTPFDQPTDPYAPSFDLTGSSNDVINDLLSQKSFAARKPCQCKKLKMREKLHWHTQATINDVDEDYVMLDVEYDMDVDGFTPPIQLLIRAYFYALDLTTTITIRLTATPNAPPIWPVIPPVLLPLARSAK</sequence>
<organism evidence="1 2">
    <name type="scientific">Rhodocollybia butyracea</name>
    <dbReference type="NCBI Taxonomy" id="206335"/>
    <lineage>
        <taxon>Eukaryota</taxon>
        <taxon>Fungi</taxon>
        <taxon>Dikarya</taxon>
        <taxon>Basidiomycota</taxon>
        <taxon>Agaricomycotina</taxon>
        <taxon>Agaricomycetes</taxon>
        <taxon>Agaricomycetidae</taxon>
        <taxon>Agaricales</taxon>
        <taxon>Marasmiineae</taxon>
        <taxon>Omphalotaceae</taxon>
        <taxon>Rhodocollybia</taxon>
    </lineage>
</organism>
<name>A0A9P5TXG8_9AGAR</name>
<dbReference type="Proteomes" id="UP000772434">
    <property type="component" value="Unassembled WGS sequence"/>
</dbReference>
<accession>A0A9P5TXG8</accession>
<protein>
    <submittedName>
        <fullName evidence="1">Uncharacterized protein</fullName>
    </submittedName>
</protein>
<gene>
    <name evidence="1" type="ORF">BDP27DRAFT_1454417</name>
</gene>
<proteinExistence type="predicted"/>